<keyword evidence="3" id="KW-0067">ATP-binding</keyword>
<gene>
    <name evidence="3" type="ORF">ACFO8L_21745</name>
</gene>
<keyword evidence="3" id="KW-0347">Helicase</keyword>
<name>A0ABV9EJE0_9ACTN</name>
<keyword evidence="3" id="KW-0378">Hydrolase</keyword>
<proteinExistence type="predicted"/>
<comment type="caution">
    <text evidence="3">The sequence shown here is derived from an EMBL/GenBank/DDBJ whole genome shotgun (WGS) entry which is preliminary data.</text>
</comment>
<dbReference type="GO" id="GO:0004386">
    <property type="term" value="F:helicase activity"/>
    <property type="evidence" value="ECO:0007669"/>
    <property type="project" value="UniProtKB-KW"/>
</dbReference>
<reference evidence="4" key="1">
    <citation type="journal article" date="2019" name="Int. J. Syst. Evol. Microbiol.">
        <title>The Global Catalogue of Microorganisms (GCM) 10K type strain sequencing project: providing services to taxonomists for standard genome sequencing and annotation.</title>
        <authorList>
            <consortium name="The Broad Institute Genomics Platform"/>
            <consortium name="The Broad Institute Genome Sequencing Center for Infectious Disease"/>
            <person name="Wu L."/>
            <person name="Ma J."/>
        </authorList>
    </citation>
    <scope>NUCLEOTIDE SEQUENCE [LARGE SCALE GENOMIC DNA]</scope>
    <source>
        <strain evidence="4">CCUG 49560</strain>
    </source>
</reference>
<dbReference type="EMBL" id="JBHSFN010000013">
    <property type="protein sequence ID" value="MFC4588727.1"/>
    <property type="molecule type" value="Genomic_DNA"/>
</dbReference>
<dbReference type="InterPro" id="IPR027417">
    <property type="entry name" value="P-loop_NTPase"/>
</dbReference>
<feature type="domain" description="Helicase C-terminal" evidence="2">
    <location>
        <begin position="767"/>
        <end position="938"/>
    </location>
</feature>
<dbReference type="RefSeq" id="WP_262842351.1">
    <property type="nucleotide sequence ID" value="NZ_JANZYP010000010.1"/>
</dbReference>
<accession>A0ABV9EJE0</accession>
<dbReference type="SUPFAM" id="SSF52540">
    <property type="entry name" value="P-loop containing nucleoside triphosphate hydrolases"/>
    <property type="match status" value="1"/>
</dbReference>
<dbReference type="CDD" id="cd18785">
    <property type="entry name" value="SF2_C"/>
    <property type="match status" value="1"/>
</dbReference>
<dbReference type="PROSITE" id="PS51194">
    <property type="entry name" value="HELICASE_CTER"/>
    <property type="match status" value="1"/>
</dbReference>
<dbReference type="Pfam" id="PF00271">
    <property type="entry name" value="Helicase_C"/>
    <property type="match status" value="1"/>
</dbReference>
<feature type="region of interest" description="Disordered" evidence="1">
    <location>
        <begin position="27"/>
        <end position="68"/>
    </location>
</feature>
<organism evidence="3 4">
    <name type="scientific">Sphaerisporangium corydalis</name>
    <dbReference type="NCBI Taxonomy" id="1441875"/>
    <lineage>
        <taxon>Bacteria</taxon>
        <taxon>Bacillati</taxon>
        <taxon>Actinomycetota</taxon>
        <taxon>Actinomycetes</taxon>
        <taxon>Streptosporangiales</taxon>
        <taxon>Streptosporangiaceae</taxon>
        <taxon>Sphaerisporangium</taxon>
    </lineage>
</organism>
<keyword evidence="3" id="KW-0547">Nucleotide-binding</keyword>
<keyword evidence="4" id="KW-1185">Reference proteome</keyword>
<dbReference type="InterPro" id="IPR001650">
    <property type="entry name" value="Helicase_C-like"/>
</dbReference>
<dbReference type="SMART" id="SM00490">
    <property type="entry name" value="HELICc"/>
    <property type="match status" value="1"/>
</dbReference>
<evidence type="ECO:0000313" key="3">
    <source>
        <dbReference type="EMBL" id="MFC4588727.1"/>
    </source>
</evidence>
<evidence type="ECO:0000313" key="4">
    <source>
        <dbReference type="Proteomes" id="UP001595891"/>
    </source>
</evidence>
<dbReference type="Gene3D" id="3.40.50.300">
    <property type="entry name" value="P-loop containing nucleotide triphosphate hydrolases"/>
    <property type="match status" value="2"/>
</dbReference>
<protein>
    <submittedName>
        <fullName evidence="3">Helicase-related protein</fullName>
    </submittedName>
</protein>
<evidence type="ECO:0000259" key="2">
    <source>
        <dbReference type="PROSITE" id="PS51194"/>
    </source>
</evidence>
<evidence type="ECO:0000256" key="1">
    <source>
        <dbReference type="SAM" id="MobiDB-lite"/>
    </source>
</evidence>
<dbReference type="Proteomes" id="UP001595891">
    <property type="component" value="Unassembled WGS sequence"/>
</dbReference>
<sequence>MAEHADHYRFRSELVENLEKDLLGPVGGEREIIPDPPVTTYSTGILFPRREDRDDHEEEQSEKDADLAPARMAVEEIPDTGVSLANVQTPSSMGLTFAVDPTSSEIVTITVRAAVYEPIDSDGNLVKAQRIERRSTEKLNVRWRRRPLMIDPLKIDVTRHGPVTKEVASGLELRIRVRRPVANAVAVTATLVNVHEVGRGALRDSHCFFQPHLRIEGQTGIPLLVERPVPVGADEDEVLANKLLHRHAPTFAVGHGCAADWDWTPPPARGAVLQKVSPAAISALWSSFVPTYDVLLADSNPEFDVPTLDMLHLAEAPNDAVLSALGDLLSGYRAWITERSMEANELRDGEYSKVARQQIRLCEQVADRMAGGIALLGQNSEAMTAFRLANEAMAVQRGRTSWIKTRMEGDVGLTGRWRPFQIAFVLLCLESITDHDHPDRSIADLLWFPTGGGKTEAYLGLIAYTVFLRRLRKGEQGGGVTALMRYTLRLLTLQQFERAATLICAMELMRRNSIARLGTEQISLGMWVGRAATPNTLKVAAASIKKLRDGAELQEENPVQLRNCPWCGTKMSEWDYEVPDDLTTMSITCPAGNCDFHSGLPVHVVDQAVYKARPTLVIATVDKFAQIAWRADVAAIFNLDRTDGTPPPELIVQDELHLISGPLGTLTGLYETAIDIASNQPKIIASTATIRRAADQGRALFDRGVNQFPPAGLDSRDSWFAVEAPPDRKGSRLYVGLMTPSTSQATLLVRAYAALLHHALHVKGEDAVRDAYWTLIGYFNSLRLLAAAELQVNDDVQDRLKLLAERANVQARAADVQAELTSRVKSSDIPRRLKELELALPNDAFDTVLATNMISVGVDVDRLGLMAVMGQPQTTAEYIQATSRVGRRHPGLVVMLFNAARSRDRSHYESFVSYHSALYRQVESTSVTPFSARARDRGLHAVLIGLARLIHARARPNTAASDVEGFLTFLEELCNDILARVKGVAPEEVDATRKDLEEIIERWRDLAETNADLMYEAPYSFKRSMPRPNDAALLRSYSDEDLEDGFSTLWSLRDVDVESDLYLER</sequence>